<sequence>MHNGKWSPCGRRSARLCLSGCRSGSWWAAVGGIEAEVCGVIWKLGCVFVAVCEGQSLFLGGFPQGSRISWDSRHFWIIDLVVWWRFGAWPCRLSLGAVVVACCSWWLFSTVVAVIRVAELGFGFSSWVRLGSFGSYHF</sequence>
<comment type="caution">
    <text evidence="1">The sequence shown here is derived from an EMBL/GenBank/DDBJ whole genome shotgun (WGS) entry which is preliminary data.</text>
</comment>
<keyword evidence="2" id="KW-1185">Reference proteome</keyword>
<name>A0ACC0PTY6_RHOML</name>
<protein>
    <submittedName>
        <fullName evidence="1">Uncharacterized protein</fullName>
    </submittedName>
</protein>
<accession>A0ACC0PTY6</accession>
<dbReference type="Proteomes" id="UP001062846">
    <property type="component" value="Chromosome 2"/>
</dbReference>
<proteinExistence type="predicted"/>
<dbReference type="EMBL" id="CM046389">
    <property type="protein sequence ID" value="KAI8569208.1"/>
    <property type="molecule type" value="Genomic_DNA"/>
</dbReference>
<gene>
    <name evidence="1" type="ORF">RHMOL_Rhmol02G0261300</name>
</gene>
<evidence type="ECO:0000313" key="2">
    <source>
        <dbReference type="Proteomes" id="UP001062846"/>
    </source>
</evidence>
<organism evidence="1 2">
    <name type="scientific">Rhododendron molle</name>
    <name type="common">Chinese azalea</name>
    <name type="synonym">Azalea mollis</name>
    <dbReference type="NCBI Taxonomy" id="49168"/>
    <lineage>
        <taxon>Eukaryota</taxon>
        <taxon>Viridiplantae</taxon>
        <taxon>Streptophyta</taxon>
        <taxon>Embryophyta</taxon>
        <taxon>Tracheophyta</taxon>
        <taxon>Spermatophyta</taxon>
        <taxon>Magnoliopsida</taxon>
        <taxon>eudicotyledons</taxon>
        <taxon>Gunneridae</taxon>
        <taxon>Pentapetalae</taxon>
        <taxon>asterids</taxon>
        <taxon>Ericales</taxon>
        <taxon>Ericaceae</taxon>
        <taxon>Ericoideae</taxon>
        <taxon>Rhodoreae</taxon>
        <taxon>Rhododendron</taxon>
    </lineage>
</organism>
<reference evidence="1" key="1">
    <citation type="submission" date="2022-02" db="EMBL/GenBank/DDBJ databases">
        <title>Plant Genome Project.</title>
        <authorList>
            <person name="Zhang R.-G."/>
        </authorList>
    </citation>
    <scope>NUCLEOTIDE SEQUENCE</scope>
    <source>
        <strain evidence="1">AT1</strain>
    </source>
</reference>
<evidence type="ECO:0000313" key="1">
    <source>
        <dbReference type="EMBL" id="KAI8569208.1"/>
    </source>
</evidence>